<protein>
    <submittedName>
        <fullName evidence="1">Uncharacterized protein</fullName>
    </submittedName>
</protein>
<sequence length="123" mass="13209">MLYDKFVEVLDSHDSGACLGPPIEGHHRPCQGRNSPYTRVASTVADGPQDERLIASLQHPSISLIALIIGIVIQPVVVLPKSTVRSISALGVNQQSTLIIASTDADPEFRKGLTLGDDVKLRD</sequence>
<reference evidence="2" key="1">
    <citation type="submission" date="2016-09" db="EMBL/GenBank/DDBJ databases">
        <authorList>
            <person name="Guldener U."/>
        </authorList>
    </citation>
    <scope>NUCLEOTIDE SEQUENCE [LARGE SCALE GENOMIC DNA]</scope>
    <source>
        <strain evidence="2">V64-1</strain>
    </source>
</reference>
<accession>A0A2H3U065</accession>
<organism evidence="1 2">
    <name type="scientific">Fusarium oxysporum</name>
    <name type="common">Fusarium vascular wilt</name>
    <dbReference type="NCBI Taxonomy" id="5507"/>
    <lineage>
        <taxon>Eukaryota</taxon>
        <taxon>Fungi</taxon>
        <taxon>Dikarya</taxon>
        <taxon>Ascomycota</taxon>
        <taxon>Pezizomycotina</taxon>
        <taxon>Sordariomycetes</taxon>
        <taxon>Hypocreomycetidae</taxon>
        <taxon>Hypocreales</taxon>
        <taxon>Nectriaceae</taxon>
        <taxon>Fusarium</taxon>
        <taxon>Fusarium oxysporum species complex</taxon>
    </lineage>
</organism>
<gene>
    <name evidence="1" type="ORF">FRV6_11706</name>
</gene>
<dbReference type="EMBL" id="FMJY01000006">
    <property type="protein sequence ID" value="SCO87579.1"/>
    <property type="molecule type" value="Genomic_DNA"/>
</dbReference>
<proteinExistence type="predicted"/>
<dbReference type="Proteomes" id="UP000219369">
    <property type="component" value="Unassembled WGS sequence"/>
</dbReference>
<name>A0A2H3U065_FUSOX</name>
<dbReference type="AlphaFoldDB" id="A0A2H3U065"/>
<evidence type="ECO:0000313" key="1">
    <source>
        <dbReference type="EMBL" id="SCO87579.1"/>
    </source>
</evidence>
<evidence type="ECO:0000313" key="2">
    <source>
        <dbReference type="Proteomes" id="UP000219369"/>
    </source>
</evidence>
<dbReference type="VEuPathDB" id="FungiDB:FOXG_06544"/>
<dbReference type="OrthoDB" id="5088420at2759"/>